<organism evidence="3 4">
    <name type="scientific">Vitrella brassicaformis (strain CCMP3155)</name>
    <dbReference type="NCBI Taxonomy" id="1169540"/>
    <lineage>
        <taxon>Eukaryota</taxon>
        <taxon>Sar</taxon>
        <taxon>Alveolata</taxon>
        <taxon>Colpodellida</taxon>
        <taxon>Vitrellaceae</taxon>
        <taxon>Vitrella</taxon>
    </lineage>
</organism>
<evidence type="ECO:0000313" key="3">
    <source>
        <dbReference type="EMBL" id="CEL99244.1"/>
    </source>
</evidence>
<accession>A0A0G4EP90</accession>
<feature type="region of interest" description="Disordered" evidence="1">
    <location>
        <begin position="302"/>
        <end position="336"/>
    </location>
</feature>
<feature type="region of interest" description="Disordered" evidence="1">
    <location>
        <begin position="87"/>
        <end position="108"/>
    </location>
</feature>
<gene>
    <name evidence="3" type="ORF">Vbra_12527</name>
</gene>
<feature type="compositionally biased region" description="Low complexity" evidence="1">
    <location>
        <begin position="304"/>
        <end position="313"/>
    </location>
</feature>
<name>A0A0G4EP90_VITBC</name>
<dbReference type="Gene3D" id="3.10.50.40">
    <property type="match status" value="1"/>
</dbReference>
<feature type="compositionally biased region" description="Basic and acidic residues" evidence="1">
    <location>
        <begin position="98"/>
        <end position="108"/>
    </location>
</feature>
<feature type="chain" id="PRO_5005187941" description="Peptidylprolyl isomerase" evidence="2">
    <location>
        <begin position="23"/>
        <end position="600"/>
    </location>
</feature>
<dbReference type="AlphaFoldDB" id="A0A0G4EP90"/>
<dbReference type="InParanoid" id="A0A0G4EP90"/>
<protein>
    <recommendedName>
        <fullName evidence="5">Peptidylprolyl isomerase</fullName>
    </recommendedName>
</protein>
<keyword evidence="4" id="KW-1185">Reference proteome</keyword>
<dbReference type="VEuPathDB" id="CryptoDB:Vbra_12527"/>
<evidence type="ECO:0008006" key="5">
    <source>
        <dbReference type="Google" id="ProtNLM"/>
    </source>
</evidence>
<evidence type="ECO:0000313" key="4">
    <source>
        <dbReference type="Proteomes" id="UP000041254"/>
    </source>
</evidence>
<dbReference type="Proteomes" id="UP000041254">
    <property type="component" value="Unassembled WGS sequence"/>
</dbReference>
<reference evidence="3 4" key="1">
    <citation type="submission" date="2014-11" db="EMBL/GenBank/DDBJ databases">
        <authorList>
            <person name="Zhu J."/>
            <person name="Qi W."/>
            <person name="Song R."/>
        </authorList>
    </citation>
    <scope>NUCLEOTIDE SEQUENCE [LARGE SCALE GENOMIC DNA]</scope>
</reference>
<keyword evidence="2" id="KW-0732">Signal</keyword>
<proteinExistence type="predicted"/>
<dbReference type="SUPFAM" id="SSF54534">
    <property type="entry name" value="FKBP-like"/>
    <property type="match status" value="1"/>
</dbReference>
<dbReference type="InterPro" id="IPR046357">
    <property type="entry name" value="PPIase_dom_sf"/>
</dbReference>
<dbReference type="InterPro" id="IPR008978">
    <property type="entry name" value="HSP20-like_chaperone"/>
</dbReference>
<sequence length="600" mass="68794">MSLPAALLVVLAALRNPPNAVAWQPRPQRWTALLASSGVSPLPAHAHRQRRSALVFERHVSTRRPVGGGRGRRCLRTRLFDTEGDFHRHDQHHQRHRDQHEYEDLPRADEHVPDNVRWLSQRSGWEELVKGKMWKKMLDDGMDDKRMPVMENPYTKKMEPVNLDRADLRDRNRPAVDSRVMATVALKIENGPDVFAMNTSSAAEFDMEGMAPGFQKALQTMRRAERAIFVCSPELFAPREQLAELIRVDLLPPDFRFVMDLRLVDFTAPGEKPRRLTREEAVELLGKKAVVKKRHNVTAEGIDAPQQHPPQAHQEPHHPPPAPTEVRSEPRESSPLPLEARRATLPANHPSNTGVVRLSDKKHRLEDVDKSQLDAQAPTQEELLRKLEGQMMTGVSPLWQHWNLTEPQERKFQEVMRHQYGEEGLDQRELPQRGYSDAMLKDAATSGSHDAGFRIQGKSPHYLWRETPFAAEMWVPLRMYKRPSPYLREKDLKCDMRPKWMSIKLQNQTVLEGPWEGKVASEDAIVWCINEAGSRGLDLSAHELLPPEHMSEKEDTDKMRDPTQEWEDVFRAIARHPAVHVVLSKRGDDFRLWGGMLVGG</sequence>
<feature type="signal peptide" evidence="2">
    <location>
        <begin position="1"/>
        <end position="22"/>
    </location>
</feature>
<dbReference type="Gene3D" id="2.60.40.790">
    <property type="match status" value="1"/>
</dbReference>
<evidence type="ECO:0000256" key="1">
    <source>
        <dbReference type="SAM" id="MobiDB-lite"/>
    </source>
</evidence>
<evidence type="ECO:0000256" key="2">
    <source>
        <dbReference type="SAM" id="SignalP"/>
    </source>
</evidence>
<dbReference type="GO" id="GO:0003755">
    <property type="term" value="F:peptidyl-prolyl cis-trans isomerase activity"/>
    <property type="evidence" value="ECO:0007669"/>
    <property type="project" value="InterPro"/>
</dbReference>
<dbReference type="EMBL" id="CDMY01000276">
    <property type="protein sequence ID" value="CEL99244.1"/>
    <property type="molecule type" value="Genomic_DNA"/>
</dbReference>